<dbReference type="InterPro" id="IPR013762">
    <property type="entry name" value="Integrase-like_cat_sf"/>
</dbReference>
<evidence type="ECO:0000256" key="2">
    <source>
        <dbReference type="ARBA" id="ARBA00022908"/>
    </source>
</evidence>
<dbReference type="RefSeq" id="WP_129897607.1">
    <property type="nucleotide sequence ID" value="NZ_RYUH01000010.1"/>
</dbReference>
<dbReference type="GO" id="GO:0006310">
    <property type="term" value="P:DNA recombination"/>
    <property type="evidence" value="ECO:0007669"/>
    <property type="project" value="UniProtKB-KW"/>
</dbReference>
<feature type="domain" description="Tyr recombinase" evidence="6">
    <location>
        <begin position="218"/>
        <end position="410"/>
    </location>
</feature>
<dbReference type="PROSITE" id="PS51900">
    <property type="entry name" value="CB"/>
    <property type="match status" value="1"/>
</dbReference>
<evidence type="ECO:0000313" key="9">
    <source>
        <dbReference type="Proteomes" id="UP000292568"/>
    </source>
</evidence>
<dbReference type="PANTHER" id="PTHR30349">
    <property type="entry name" value="PHAGE INTEGRASE-RELATED"/>
    <property type="match status" value="1"/>
</dbReference>
<dbReference type="PANTHER" id="PTHR30349:SF64">
    <property type="entry name" value="PROPHAGE INTEGRASE INTD-RELATED"/>
    <property type="match status" value="1"/>
</dbReference>
<evidence type="ECO:0000256" key="4">
    <source>
        <dbReference type="ARBA" id="ARBA00023172"/>
    </source>
</evidence>
<reference evidence="8 9" key="1">
    <citation type="submission" date="2018-12" db="EMBL/GenBank/DDBJ databases">
        <title>Unveiling genomic diversity among members of the Bifidobacterium pseudolongum species, a widely distributed gut commensal of the animal kingdom.</title>
        <authorList>
            <person name="Lugli G.A."/>
            <person name="Duranti S."/>
            <person name="Albert K."/>
            <person name="Mancabelli L."/>
            <person name="Napoli S."/>
            <person name="Viappiani A."/>
            <person name="Anzalone R."/>
            <person name="Longhi G."/>
            <person name="Milani C."/>
            <person name="Turroni F."/>
            <person name="Alessandri G."/>
            <person name="Sela D.A."/>
            <person name="Van Sinderen D."/>
            <person name="Ventura M."/>
        </authorList>
    </citation>
    <scope>NUCLEOTIDE SEQUENCE [LARGE SCALE GENOMIC DNA]</scope>
    <source>
        <strain evidence="8 9">2093B</strain>
    </source>
</reference>
<evidence type="ECO:0000256" key="1">
    <source>
        <dbReference type="ARBA" id="ARBA00008857"/>
    </source>
</evidence>
<dbReference type="InterPro" id="IPR002104">
    <property type="entry name" value="Integrase_catalytic"/>
</dbReference>
<dbReference type="Gene3D" id="1.10.443.10">
    <property type="entry name" value="Intergrase catalytic core"/>
    <property type="match status" value="1"/>
</dbReference>
<evidence type="ECO:0000256" key="5">
    <source>
        <dbReference type="PROSITE-ProRule" id="PRU01248"/>
    </source>
</evidence>
<dbReference type="EMBL" id="RYUH01000010">
    <property type="protein sequence ID" value="RYQ10463.1"/>
    <property type="molecule type" value="Genomic_DNA"/>
</dbReference>
<evidence type="ECO:0000259" key="6">
    <source>
        <dbReference type="PROSITE" id="PS51898"/>
    </source>
</evidence>
<dbReference type="Gene3D" id="1.10.150.130">
    <property type="match status" value="1"/>
</dbReference>
<dbReference type="PROSITE" id="PS51898">
    <property type="entry name" value="TYR_RECOMBINASE"/>
    <property type="match status" value="1"/>
</dbReference>
<dbReference type="SUPFAM" id="SSF56349">
    <property type="entry name" value="DNA breaking-rejoining enzymes"/>
    <property type="match status" value="1"/>
</dbReference>
<keyword evidence="4" id="KW-0233">DNA recombination</keyword>
<dbReference type="InterPro" id="IPR004107">
    <property type="entry name" value="Integrase_SAM-like_N"/>
</dbReference>
<dbReference type="InterPro" id="IPR050090">
    <property type="entry name" value="Tyrosine_recombinase_XerCD"/>
</dbReference>
<evidence type="ECO:0000313" key="8">
    <source>
        <dbReference type="EMBL" id="RYQ10463.1"/>
    </source>
</evidence>
<dbReference type="InterPro" id="IPR010998">
    <property type="entry name" value="Integrase_recombinase_N"/>
</dbReference>
<dbReference type="InterPro" id="IPR011010">
    <property type="entry name" value="DNA_brk_join_enz"/>
</dbReference>
<dbReference type="CDD" id="cd01189">
    <property type="entry name" value="INT_ICEBs1_C_like"/>
    <property type="match status" value="1"/>
</dbReference>
<dbReference type="Pfam" id="PF00589">
    <property type="entry name" value="Phage_integrase"/>
    <property type="match status" value="1"/>
</dbReference>
<evidence type="ECO:0000256" key="3">
    <source>
        <dbReference type="ARBA" id="ARBA00023125"/>
    </source>
</evidence>
<keyword evidence="2" id="KW-0229">DNA integration</keyword>
<dbReference type="GO" id="GO:0015074">
    <property type="term" value="P:DNA integration"/>
    <property type="evidence" value="ECO:0007669"/>
    <property type="project" value="UniProtKB-KW"/>
</dbReference>
<sequence length="422" mass="46655">MGKVIIDDRWLRCDKDGNPPDKRAKQALARAHDPLTAAVPDKWRASDYGKGSRWRCRWYVLLPDGRRKQQTKKFRRLQDAEAFAAATEDALRSGKYHDARQGNRPFGEVASAWMGTKIDLRDSTYRRYERELRIHVLPRWGGVPVGRIDTESVQQWVNSLHDGSADTVESGVPLAARTIRNIVRVVFGGAMEYARGMGYIVSDPLERVVTPRIVRHDDDMVFLSIQEVEDLADAATELGRDVDGLLVRFLAYTGVRVGEATALTVGDVDFAGGRVRVSKTWSVDRDGKAKLDAPKNGRARWAAFPSFLLADLAVLCDDVDESSPLFRAARGGTLWVPNWRSRVWTPAVRAVGLEDSGASIHSLRHTYASIAIAAGADVKTLQAQLGHASATITLDTYAGLWPERLGEVASAVDGVRARVLSR</sequence>
<name>A0A4Q5A2K5_9BIFI</name>
<dbReference type="InterPro" id="IPR044068">
    <property type="entry name" value="CB"/>
</dbReference>
<accession>A0A4Q5A2K5</accession>
<comment type="caution">
    <text evidence="8">The sequence shown here is derived from an EMBL/GenBank/DDBJ whole genome shotgun (WGS) entry which is preliminary data.</text>
</comment>
<organism evidence="8 9">
    <name type="scientific">Bifidobacterium pseudolongum subsp. globosum</name>
    <dbReference type="NCBI Taxonomy" id="1690"/>
    <lineage>
        <taxon>Bacteria</taxon>
        <taxon>Bacillati</taxon>
        <taxon>Actinomycetota</taxon>
        <taxon>Actinomycetes</taxon>
        <taxon>Bifidobacteriales</taxon>
        <taxon>Bifidobacteriaceae</taxon>
        <taxon>Bifidobacterium</taxon>
    </lineage>
</organism>
<dbReference type="Proteomes" id="UP000292568">
    <property type="component" value="Unassembled WGS sequence"/>
</dbReference>
<keyword evidence="3 5" id="KW-0238">DNA-binding</keyword>
<gene>
    <name evidence="8" type="ORF">PG2093B_1046</name>
</gene>
<feature type="domain" description="Core-binding (CB)" evidence="7">
    <location>
        <begin position="104"/>
        <end position="195"/>
    </location>
</feature>
<dbReference type="Pfam" id="PF14659">
    <property type="entry name" value="Phage_int_SAM_3"/>
    <property type="match status" value="1"/>
</dbReference>
<protein>
    <submittedName>
        <fullName evidence="8">Integrase/recombinase</fullName>
    </submittedName>
</protein>
<dbReference type="AlphaFoldDB" id="A0A4Q5A2K5"/>
<proteinExistence type="inferred from homology"/>
<dbReference type="GO" id="GO:0003677">
    <property type="term" value="F:DNA binding"/>
    <property type="evidence" value="ECO:0007669"/>
    <property type="project" value="UniProtKB-UniRule"/>
</dbReference>
<evidence type="ECO:0000259" key="7">
    <source>
        <dbReference type="PROSITE" id="PS51900"/>
    </source>
</evidence>
<comment type="similarity">
    <text evidence="1">Belongs to the 'phage' integrase family.</text>
</comment>